<protein>
    <submittedName>
        <fullName evidence="1">Uncharacterized protein</fullName>
    </submittedName>
</protein>
<gene>
    <name evidence="1" type="ORF">EZS28_000793</name>
</gene>
<accession>A0A5J4X952</accession>
<name>A0A5J4X952_9EUKA</name>
<proteinExistence type="predicted"/>
<reference evidence="1 2" key="1">
    <citation type="submission" date="2019-03" db="EMBL/GenBank/DDBJ databases">
        <title>Single cell metagenomics reveals metabolic interactions within the superorganism composed of flagellate Streblomastix strix and complex community of Bacteroidetes bacteria on its surface.</title>
        <authorList>
            <person name="Treitli S.C."/>
            <person name="Kolisko M."/>
            <person name="Husnik F."/>
            <person name="Keeling P."/>
            <person name="Hampl V."/>
        </authorList>
    </citation>
    <scope>NUCLEOTIDE SEQUENCE [LARGE SCALE GENOMIC DNA]</scope>
    <source>
        <strain evidence="1">ST1C</strain>
    </source>
</reference>
<dbReference type="AlphaFoldDB" id="A0A5J4X952"/>
<organism evidence="1 2">
    <name type="scientific">Streblomastix strix</name>
    <dbReference type="NCBI Taxonomy" id="222440"/>
    <lineage>
        <taxon>Eukaryota</taxon>
        <taxon>Metamonada</taxon>
        <taxon>Preaxostyla</taxon>
        <taxon>Oxymonadida</taxon>
        <taxon>Streblomastigidae</taxon>
        <taxon>Streblomastix</taxon>
    </lineage>
</organism>
<evidence type="ECO:0000313" key="1">
    <source>
        <dbReference type="EMBL" id="KAA6403680.1"/>
    </source>
</evidence>
<dbReference type="EMBL" id="SNRW01000073">
    <property type="protein sequence ID" value="KAA6403680.1"/>
    <property type="molecule type" value="Genomic_DNA"/>
</dbReference>
<dbReference type="Proteomes" id="UP000324800">
    <property type="component" value="Unassembled WGS sequence"/>
</dbReference>
<comment type="caution">
    <text evidence="1">The sequence shown here is derived from an EMBL/GenBank/DDBJ whole genome shotgun (WGS) entry which is preliminary data.</text>
</comment>
<sequence length="69" mass="7115">MGFWSGLSNFGSKVLRGVKKAAGWVALTLNNVLGTLAGPLSTLNPAKEAAMGVGQRIASGVDRYINGPK</sequence>
<evidence type="ECO:0000313" key="2">
    <source>
        <dbReference type="Proteomes" id="UP000324800"/>
    </source>
</evidence>